<protein>
    <submittedName>
        <fullName evidence="2">DUF4188 domain-containing protein</fullName>
    </submittedName>
</protein>
<keyword evidence="3" id="KW-1185">Reference proteome</keyword>
<dbReference type="Proteomes" id="UP001597180">
    <property type="component" value="Unassembled WGS sequence"/>
</dbReference>
<dbReference type="InterPro" id="IPR025444">
    <property type="entry name" value="Monooxy_af470"/>
</dbReference>
<reference evidence="3" key="1">
    <citation type="journal article" date="2019" name="Int. J. Syst. Evol. Microbiol.">
        <title>The Global Catalogue of Microorganisms (GCM) 10K type strain sequencing project: providing services to taxonomists for standard genome sequencing and annotation.</title>
        <authorList>
            <consortium name="The Broad Institute Genomics Platform"/>
            <consortium name="The Broad Institute Genome Sequencing Center for Infectious Disease"/>
            <person name="Wu L."/>
            <person name="Ma J."/>
        </authorList>
    </citation>
    <scope>NUCLEOTIDE SEQUENCE [LARGE SCALE GENOMIC DNA]</scope>
    <source>
        <strain evidence="3">CCUG 53270</strain>
    </source>
</reference>
<gene>
    <name evidence="2" type="ORF">ACFQ4B_28965</name>
</gene>
<evidence type="ECO:0000313" key="3">
    <source>
        <dbReference type="Proteomes" id="UP001597180"/>
    </source>
</evidence>
<dbReference type="RefSeq" id="WP_079914078.1">
    <property type="nucleotide sequence ID" value="NZ_BAABJG010000036.1"/>
</dbReference>
<evidence type="ECO:0000256" key="1">
    <source>
        <dbReference type="SAM" id="MobiDB-lite"/>
    </source>
</evidence>
<comment type="caution">
    <text evidence="2">The sequence shown here is derived from an EMBL/GenBank/DDBJ whole genome shotgun (WGS) entry which is preliminary data.</text>
</comment>
<evidence type="ECO:0000313" key="2">
    <source>
        <dbReference type="EMBL" id="MFD1224145.1"/>
    </source>
</evidence>
<accession>A0ABW3UXF1</accession>
<name>A0ABW3UXF1_9BACL</name>
<proteinExistence type="predicted"/>
<feature type="region of interest" description="Disordered" evidence="1">
    <location>
        <begin position="145"/>
        <end position="169"/>
    </location>
</feature>
<dbReference type="Pfam" id="PF13826">
    <property type="entry name" value="Monooxy_af470-like"/>
    <property type="match status" value="1"/>
</dbReference>
<dbReference type="EMBL" id="JBHTLU010000042">
    <property type="protein sequence ID" value="MFD1224145.1"/>
    <property type="molecule type" value="Genomic_DNA"/>
</dbReference>
<organism evidence="2 3">
    <name type="scientific">Paenibacillus vulneris</name>
    <dbReference type="NCBI Taxonomy" id="1133364"/>
    <lineage>
        <taxon>Bacteria</taxon>
        <taxon>Bacillati</taxon>
        <taxon>Bacillota</taxon>
        <taxon>Bacilli</taxon>
        <taxon>Bacillales</taxon>
        <taxon>Paenibacillaceae</taxon>
        <taxon>Paenibacillus</taxon>
    </lineage>
</organism>
<sequence length="169" mass="19560">MSKVIPGRYTAQMEGSFVVFMIGMRINKLWAVHKWLPVMKAMPKMLKELYQHPELGFLSASYFLSWRGLTIVQYWRSFEQLEHYARHGATHLEAWREFNQKVGTSGTVGIYHESYLIDEGKHECFYNNMPVYGLAQAGSHLPVARRHESARDRLSSGRGHKQENTEITG</sequence>